<keyword evidence="3" id="KW-1185">Reference proteome</keyword>
<dbReference type="SUPFAM" id="SSF55729">
    <property type="entry name" value="Acyl-CoA N-acyltransferases (Nat)"/>
    <property type="match status" value="1"/>
</dbReference>
<evidence type="ECO:0000313" key="3">
    <source>
        <dbReference type="Proteomes" id="UP001271007"/>
    </source>
</evidence>
<protein>
    <recommendedName>
        <fullName evidence="4">N-acetyltransferase domain-containing protein</fullName>
    </recommendedName>
</protein>
<feature type="compositionally biased region" description="Basic and acidic residues" evidence="1">
    <location>
        <begin position="33"/>
        <end position="44"/>
    </location>
</feature>
<evidence type="ECO:0000313" key="2">
    <source>
        <dbReference type="EMBL" id="KAK3058510.1"/>
    </source>
</evidence>
<sequence>MGGETIINGSHIGSSGAKGSKVLGSSFTLRSLDKNETSSSEGRKIGGRKLADTSTHLHGIDLPNSRIGANKSKVQHVGNDAISVGSNENGHSPSKAGTMLKTHALRAILLTTLSCINLVQPAPQHSQAPLRMTEVEHTLRPLSEYDLDDFVTTYIDAFKPGPVWQYLYHDVEKYINYTWTCTRKILQEQWEEFKDTNTSIVNVITVSTDDRQDSGRREKVVSLAVWNWLKPQEALSNEHSPFSIAAHLKCSDHLDINMTRAEDYSRQALTAMERYIGNLSEPQLYLNLLATHPDWDGHGFGAEQVEVGLAKATLAEMPATLLATGAGYPLYDSLGFHSLANITIQTLDDFPIIWFEYMRWDAEQ</sequence>
<dbReference type="PANTHER" id="PTHR42791">
    <property type="entry name" value="GNAT FAMILY ACETYLTRANSFERASE"/>
    <property type="match status" value="1"/>
</dbReference>
<comment type="caution">
    <text evidence="2">The sequence shown here is derived from an EMBL/GenBank/DDBJ whole genome shotgun (WGS) entry which is preliminary data.</text>
</comment>
<gene>
    <name evidence="2" type="ORF">LTR09_000074</name>
</gene>
<reference evidence="2" key="1">
    <citation type="submission" date="2023-04" db="EMBL/GenBank/DDBJ databases">
        <title>Black Yeasts Isolated from many extreme environments.</title>
        <authorList>
            <person name="Coleine C."/>
            <person name="Stajich J.E."/>
            <person name="Selbmann L."/>
        </authorList>
    </citation>
    <scope>NUCLEOTIDE SEQUENCE</scope>
    <source>
        <strain evidence="2">CCFEE 5312</strain>
    </source>
</reference>
<feature type="region of interest" description="Disordered" evidence="1">
    <location>
        <begin position="33"/>
        <end position="52"/>
    </location>
</feature>
<dbReference type="Gene3D" id="3.40.630.30">
    <property type="match status" value="1"/>
</dbReference>
<organism evidence="2 3">
    <name type="scientific">Extremus antarcticus</name>
    <dbReference type="NCBI Taxonomy" id="702011"/>
    <lineage>
        <taxon>Eukaryota</taxon>
        <taxon>Fungi</taxon>
        <taxon>Dikarya</taxon>
        <taxon>Ascomycota</taxon>
        <taxon>Pezizomycotina</taxon>
        <taxon>Dothideomycetes</taxon>
        <taxon>Dothideomycetidae</taxon>
        <taxon>Mycosphaerellales</taxon>
        <taxon>Extremaceae</taxon>
        <taxon>Extremus</taxon>
    </lineage>
</organism>
<dbReference type="EMBL" id="JAWDJX010000001">
    <property type="protein sequence ID" value="KAK3058510.1"/>
    <property type="molecule type" value="Genomic_DNA"/>
</dbReference>
<dbReference type="PANTHER" id="PTHR42791:SF2">
    <property type="entry name" value="N-ACETYLTRANSFERASE DOMAIN-CONTAINING PROTEIN"/>
    <property type="match status" value="1"/>
</dbReference>
<dbReference type="AlphaFoldDB" id="A0AAJ0GIY2"/>
<dbReference type="InterPro" id="IPR052523">
    <property type="entry name" value="Trichothecene_AcTrans"/>
</dbReference>
<evidence type="ECO:0000256" key="1">
    <source>
        <dbReference type="SAM" id="MobiDB-lite"/>
    </source>
</evidence>
<accession>A0AAJ0GIY2</accession>
<name>A0AAJ0GIY2_9PEZI</name>
<dbReference type="InterPro" id="IPR016181">
    <property type="entry name" value="Acyl_CoA_acyltransferase"/>
</dbReference>
<dbReference type="Proteomes" id="UP001271007">
    <property type="component" value="Unassembled WGS sequence"/>
</dbReference>
<proteinExistence type="predicted"/>
<evidence type="ECO:0008006" key="4">
    <source>
        <dbReference type="Google" id="ProtNLM"/>
    </source>
</evidence>